<dbReference type="Proteomes" id="UP001165667">
    <property type="component" value="Unassembled WGS sequence"/>
</dbReference>
<dbReference type="Gene3D" id="3.40.1440.10">
    <property type="entry name" value="GIY-YIG endonuclease"/>
    <property type="match status" value="1"/>
</dbReference>
<comment type="caution">
    <text evidence="1">The sequence shown here is derived from an EMBL/GenBank/DDBJ whole genome shotgun (WGS) entry which is preliminary data.</text>
</comment>
<dbReference type="SUPFAM" id="SSF82771">
    <property type="entry name" value="GIY-YIG endonuclease"/>
    <property type="match status" value="1"/>
</dbReference>
<dbReference type="InterPro" id="IPR035901">
    <property type="entry name" value="GIY-YIG_endonuc_sf"/>
</dbReference>
<protein>
    <recommendedName>
        <fullName evidence="3">GIY-YIG domain-containing protein</fullName>
    </recommendedName>
</protein>
<evidence type="ECO:0000313" key="1">
    <source>
        <dbReference type="EMBL" id="MCW6510993.1"/>
    </source>
</evidence>
<dbReference type="AlphaFoldDB" id="A0AA41Z1A6"/>
<proteinExistence type="predicted"/>
<evidence type="ECO:0008006" key="3">
    <source>
        <dbReference type="Google" id="ProtNLM"/>
    </source>
</evidence>
<dbReference type="RefSeq" id="WP_282587372.1">
    <property type="nucleotide sequence ID" value="NZ_JAMOIM010000020.1"/>
</dbReference>
<reference evidence="1" key="1">
    <citation type="submission" date="2022-05" db="EMBL/GenBank/DDBJ databases">
        <authorList>
            <person name="Pankratov T."/>
        </authorList>
    </citation>
    <scope>NUCLEOTIDE SEQUENCE</scope>
    <source>
        <strain evidence="1">BP6-180914</strain>
    </source>
</reference>
<organism evidence="1 2">
    <name type="scientific">Lichenifustis flavocetrariae</name>
    <dbReference type="NCBI Taxonomy" id="2949735"/>
    <lineage>
        <taxon>Bacteria</taxon>
        <taxon>Pseudomonadati</taxon>
        <taxon>Pseudomonadota</taxon>
        <taxon>Alphaproteobacteria</taxon>
        <taxon>Hyphomicrobiales</taxon>
        <taxon>Lichenihabitantaceae</taxon>
        <taxon>Lichenifustis</taxon>
    </lineage>
</organism>
<gene>
    <name evidence="1" type="ORF">M8523_23590</name>
</gene>
<keyword evidence="2" id="KW-1185">Reference proteome</keyword>
<dbReference type="EMBL" id="JAMOIM010000020">
    <property type="protein sequence ID" value="MCW6510993.1"/>
    <property type="molecule type" value="Genomic_DNA"/>
</dbReference>
<evidence type="ECO:0000313" key="2">
    <source>
        <dbReference type="Proteomes" id="UP001165667"/>
    </source>
</evidence>
<accession>A0AA41Z1A6</accession>
<name>A0AA41Z1A6_9HYPH</name>
<sequence>MEAPPWFTQLRWSTPIHVAALNCDRSLLPDFTGCYAFTIGVQTVAPGHVLYIGEAAGQTLRQRIPSYLVNFRADRLVAGPGSRRRGHKGKGFILEAREQFGDQGIYVSWVEYGASEADIHILEASLIHYLNPAANDRIEEYRHALLGDDERLNRHLIR</sequence>